<sequence length="166" mass="18001">MVLTKLSQSSVDNGVCYSNCLGTNRHGSVWATSSTSVALFSAWEVDSPVVWERAAALPLFVTDVSLLSCWTVALLFIGQVLWSSGRKSWLKESNLPLSVQECKKSGTVFEQRLVMLDELGQKRMEYQFSTSTGIQGGKVQSGEGVSSSGFAVEVVEDNVIEDDIGP</sequence>
<evidence type="ECO:0000313" key="1">
    <source>
        <dbReference type="EMBL" id="KAK2552215.1"/>
    </source>
</evidence>
<name>A0AAD9UWK1_ACRCE</name>
<dbReference type="Proteomes" id="UP001249851">
    <property type="component" value="Unassembled WGS sequence"/>
</dbReference>
<dbReference type="EMBL" id="JARQWQ010000089">
    <property type="protein sequence ID" value="KAK2552215.1"/>
    <property type="molecule type" value="Genomic_DNA"/>
</dbReference>
<reference evidence="1" key="1">
    <citation type="journal article" date="2023" name="G3 (Bethesda)">
        <title>Whole genome assembly and annotation of the endangered Caribbean coral Acropora cervicornis.</title>
        <authorList>
            <person name="Selwyn J.D."/>
            <person name="Vollmer S.V."/>
        </authorList>
    </citation>
    <scope>NUCLEOTIDE SEQUENCE</scope>
    <source>
        <strain evidence="1">K2</strain>
    </source>
</reference>
<reference evidence="1" key="2">
    <citation type="journal article" date="2023" name="Science">
        <title>Genomic signatures of disease resistance in endangered staghorn corals.</title>
        <authorList>
            <person name="Vollmer S.V."/>
            <person name="Selwyn J.D."/>
            <person name="Despard B.A."/>
            <person name="Roesel C.L."/>
        </authorList>
    </citation>
    <scope>NUCLEOTIDE SEQUENCE</scope>
    <source>
        <strain evidence="1">K2</strain>
    </source>
</reference>
<keyword evidence="2" id="KW-1185">Reference proteome</keyword>
<gene>
    <name evidence="1" type="ORF">P5673_026738</name>
</gene>
<proteinExistence type="predicted"/>
<protein>
    <submittedName>
        <fullName evidence="1">Uncharacterized protein</fullName>
    </submittedName>
</protein>
<organism evidence="1 2">
    <name type="scientific">Acropora cervicornis</name>
    <name type="common">Staghorn coral</name>
    <dbReference type="NCBI Taxonomy" id="6130"/>
    <lineage>
        <taxon>Eukaryota</taxon>
        <taxon>Metazoa</taxon>
        <taxon>Cnidaria</taxon>
        <taxon>Anthozoa</taxon>
        <taxon>Hexacorallia</taxon>
        <taxon>Scleractinia</taxon>
        <taxon>Astrocoeniina</taxon>
        <taxon>Acroporidae</taxon>
        <taxon>Acropora</taxon>
    </lineage>
</organism>
<evidence type="ECO:0000313" key="2">
    <source>
        <dbReference type="Proteomes" id="UP001249851"/>
    </source>
</evidence>
<comment type="caution">
    <text evidence="1">The sequence shown here is derived from an EMBL/GenBank/DDBJ whole genome shotgun (WGS) entry which is preliminary data.</text>
</comment>
<dbReference type="AlphaFoldDB" id="A0AAD9UWK1"/>
<accession>A0AAD9UWK1</accession>